<dbReference type="EMBL" id="CP068073">
    <property type="protein sequence ID" value="QQS83975.1"/>
    <property type="molecule type" value="Genomic_DNA"/>
</dbReference>
<keyword evidence="6" id="KW-1185">Reference proteome</keyword>
<feature type="domain" description="Serine aminopeptidase S33" evidence="2">
    <location>
        <begin position="158"/>
        <end position="227"/>
    </location>
</feature>
<feature type="active site" description="Nucleophile" evidence="1">
    <location>
        <position position="93"/>
    </location>
</feature>
<dbReference type="Proteomes" id="UP000595942">
    <property type="component" value="Chromosome"/>
</dbReference>
<dbReference type="KEGG" id="scv:A4G25_05510"/>
<reference evidence="4 5" key="1">
    <citation type="submission" date="2018-11" db="EMBL/GenBank/DDBJ databases">
        <title>Genomic profiling of Staphylococcus species from a Poultry farm system in KwaZulu-Natal, South Africa.</title>
        <authorList>
            <person name="Amoako D.G."/>
            <person name="Somboro A.M."/>
            <person name="Abia A.L.K."/>
            <person name="Bester L.A."/>
            <person name="Essack S.Y."/>
        </authorList>
    </citation>
    <scope>NUCLEOTIDE SEQUENCE [LARGE SCALE GENOMIC DNA]</scope>
    <source>
        <strain evidence="4 5">SA11</strain>
    </source>
</reference>
<name>A0A143PES7_9STAP</name>
<dbReference type="InterPro" id="IPR029058">
    <property type="entry name" value="AB_hydrolase_fold"/>
</dbReference>
<evidence type="ECO:0000313" key="3">
    <source>
        <dbReference type="EMBL" id="QQS83975.1"/>
    </source>
</evidence>
<dbReference type="EMBL" id="RQTE01000120">
    <property type="protein sequence ID" value="RZI02126.1"/>
    <property type="molecule type" value="Genomic_DNA"/>
</dbReference>
<dbReference type="Gene3D" id="3.40.50.1820">
    <property type="entry name" value="alpha/beta hydrolase"/>
    <property type="match status" value="1"/>
</dbReference>
<dbReference type="Pfam" id="PF12146">
    <property type="entry name" value="Hydrolase_4"/>
    <property type="match status" value="2"/>
</dbReference>
<proteinExistence type="predicted"/>
<evidence type="ECO:0000313" key="5">
    <source>
        <dbReference type="Proteomes" id="UP000293854"/>
    </source>
</evidence>
<evidence type="ECO:0000313" key="6">
    <source>
        <dbReference type="Proteomes" id="UP000595942"/>
    </source>
</evidence>
<organism evidence="4 5">
    <name type="scientific">Staphylococcus condimenti</name>
    <dbReference type="NCBI Taxonomy" id="70255"/>
    <lineage>
        <taxon>Bacteria</taxon>
        <taxon>Bacillati</taxon>
        <taxon>Bacillota</taxon>
        <taxon>Bacilli</taxon>
        <taxon>Bacillales</taxon>
        <taxon>Staphylococcaceae</taxon>
        <taxon>Staphylococcus</taxon>
    </lineage>
</organism>
<protein>
    <submittedName>
        <fullName evidence="4">Carboxylesterase</fullName>
    </submittedName>
</protein>
<evidence type="ECO:0000313" key="4">
    <source>
        <dbReference type="EMBL" id="RZI02126.1"/>
    </source>
</evidence>
<feature type="domain" description="Serine aminopeptidase S33" evidence="2">
    <location>
        <begin position="15"/>
        <end position="123"/>
    </location>
</feature>
<dbReference type="AlphaFoldDB" id="A0A143PES7"/>
<dbReference type="PIRSF" id="PIRSF017388">
    <property type="entry name" value="Esterase_lipase"/>
    <property type="match status" value="1"/>
</dbReference>
<evidence type="ECO:0000256" key="1">
    <source>
        <dbReference type="PIRSR" id="PIRSR017388-1"/>
    </source>
</evidence>
<reference evidence="3 6" key="2">
    <citation type="submission" date="2021-01" db="EMBL/GenBank/DDBJ databases">
        <title>FDA dAtabase for Regulatory Grade micrObial Sequences (FDA-ARGOS): Supporting development and validation of Infectious Disease Dx tests.</title>
        <authorList>
            <person name="Sproer C."/>
            <person name="Gronow S."/>
            <person name="Severitt S."/>
            <person name="Schroder I."/>
            <person name="Tallon L."/>
            <person name="Sadzewicz L."/>
            <person name="Zhao X."/>
            <person name="Boylan J."/>
            <person name="Ott S."/>
            <person name="Bowen H."/>
            <person name="Vavikolanu K."/>
            <person name="Mehta A."/>
            <person name="Aluvathingal J."/>
            <person name="Nadendla S."/>
            <person name="Lowell S."/>
            <person name="Myers T."/>
            <person name="Yan Y."/>
            <person name="Sichtig H."/>
        </authorList>
    </citation>
    <scope>NUCLEOTIDE SEQUENCE [LARGE SCALE GENOMIC DNA]</scope>
    <source>
        <strain evidence="3 6">FDAARGOS_1148</strain>
    </source>
</reference>
<sequence>MQIKLPKPFFFEEGKRAVLLLHGFTGNSSDVRQLGRFLQKKGYTSYAPQYEGHAAPPEEILQSSPHVWFKDALDGYDFLVEQGYDEIVVAGLSLGGDFALKLSLNRDVEGIVTMCAPMFIKTEGSMYEGVLEYARNFKKYQGKDEATINREMEAFHPTHTLKELQQTIQDVREHVDEVMDPLLVIQAEQDKMINPESANVIYDEASSEDKNIKWYADSGHVITIDKEKEKVFEDIYEFLESLDWSE</sequence>
<evidence type="ECO:0000259" key="2">
    <source>
        <dbReference type="Pfam" id="PF12146"/>
    </source>
</evidence>
<feature type="active site" description="Charge relay system" evidence="1">
    <location>
        <position position="220"/>
    </location>
</feature>
<dbReference type="SUPFAM" id="SSF53474">
    <property type="entry name" value="alpha/beta-Hydrolases"/>
    <property type="match status" value="1"/>
</dbReference>
<dbReference type="PANTHER" id="PTHR11614">
    <property type="entry name" value="PHOSPHOLIPASE-RELATED"/>
    <property type="match status" value="1"/>
</dbReference>
<dbReference type="OrthoDB" id="9800213at2"/>
<dbReference type="GeneID" id="93727316"/>
<dbReference type="InterPro" id="IPR051044">
    <property type="entry name" value="MAG_DAG_Lipase"/>
</dbReference>
<dbReference type="Proteomes" id="UP000293854">
    <property type="component" value="Unassembled WGS sequence"/>
</dbReference>
<feature type="active site" description="Charge relay system" evidence="1">
    <location>
        <position position="190"/>
    </location>
</feature>
<dbReference type="InterPro" id="IPR012354">
    <property type="entry name" value="Esterase_lipase"/>
</dbReference>
<dbReference type="RefSeq" id="WP_047132774.1">
    <property type="nucleotide sequence ID" value="NZ_CP015114.1"/>
</dbReference>
<gene>
    <name evidence="4" type="ORF">EIG99_07075</name>
    <name evidence="3" type="ORF">I6J05_00150</name>
</gene>
<dbReference type="InterPro" id="IPR022742">
    <property type="entry name" value="Hydrolase_4"/>
</dbReference>
<dbReference type="GO" id="GO:0052689">
    <property type="term" value="F:carboxylic ester hydrolase activity"/>
    <property type="evidence" value="ECO:0007669"/>
    <property type="project" value="InterPro"/>
</dbReference>
<accession>A0A143PES7</accession>